<reference evidence="2 3" key="1">
    <citation type="journal article" date="2003" name="Proc. Natl. Acad. Sci. U.S.A.">
        <title>Complete genome sequence of the marine planctomycete Pirellula sp. strain 1.</title>
        <authorList>
            <person name="Gloeckner F.O."/>
            <person name="Kube M."/>
            <person name="Bauer M."/>
            <person name="Teeling H."/>
            <person name="Lombardot T."/>
            <person name="Ludwig W."/>
            <person name="Gade D."/>
            <person name="Beck A."/>
            <person name="Borzym K."/>
            <person name="Heitmann K."/>
            <person name="Rabus R."/>
            <person name="Schlesner H."/>
            <person name="Amann R."/>
            <person name="Reinhardt R."/>
        </authorList>
    </citation>
    <scope>NUCLEOTIDE SEQUENCE [LARGE SCALE GENOMIC DNA]</scope>
    <source>
        <strain evidence="3">DSM 10527 / NCIMB 13988 / SH1</strain>
    </source>
</reference>
<dbReference type="AlphaFoldDB" id="Q7UM72"/>
<name>Q7UM72_RHOBA</name>
<dbReference type="EMBL" id="BX294148">
    <property type="protein sequence ID" value="CAD76045.1"/>
    <property type="molecule type" value="Genomic_DNA"/>
</dbReference>
<gene>
    <name evidence="2" type="ordered locus">RB9022</name>
</gene>
<keyword evidence="3" id="KW-1185">Reference proteome</keyword>
<dbReference type="InParanoid" id="Q7UM72"/>
<proteinExistence type="predicted"/>
<dbReference type="HOGENOM" id="CLU_2071254_0_0_0"/>
<dbReference type="STRING" id="243090.RB9022"/>
<evidence type="ECO:0000256" key="1">
    <source>
        <dbReference type="SAM" id="MobiDB-lite"/>
    </source>
</evidence>
<protein>
    <submittedName>
        <fullName evidence="2">Uncharacterized protein</fullName>
    </submittedName>
</protein>
<feature type="region of interest" description="Disordered" evidence="1">
    <location>
        <begin position="94"/>
        <end position="118"/>
    </location>
</feature>
<dbReference type="Proteomes" id="UP000001025">
    <property type="component" value="Chromosome"/>
</dbReference>
<dbReference type="KEGG" id="rba:RB9022"/>
<evidence type="ECO:0000313" key="3">
    <source>
        <dbReference type="Proteomes" id="UP000001025"/>
    </source>
</evidence>
<dbReference type="EnsemblBacteria" id="CAD76045">
    <property type="protein sequence ID" value="CAD76045"/>
    <property type="gene ID" value="RB9022"/>
</dbReference>
<accession>Q7UM72</accession>
<evidence type="ECO:0000313" key="2">
    <source>
        <dbReference type="EMBL" id="CAD76045.1"/>
    </source>
</evidence>
<sequence length="118" mass="13645">MNPSKNSAVPKQSSSVYKSSWNYWRTSWNKRVFNRPFTCRPGCTWRPQSILWNKARRVIQRRSRAYRGLAYHHRQVEPGLRSECTTTDVNMLSPQRSNHAVGHVPHGAPPDALEQSEA</sequence>
<organism evidence="2 3">
    <name type="scientific">Rhodopirellula baltica (strain DSM 10527 / NCIMB 13988 / SH1)</name>
    <dbReference type="NCBI Taxonomy" id="243090"/>
    <lineage>
        <taxon>Bacteria</taxon>
        <taxon>Pseudomonadati</taxon>
        <taxon>Planctomycetota</taxon>
        <taxon>Planctomycetia</taxon>
        <taxon>Pirellulales</taxon>
        <taxon>Pirellulaceae</taxon>
        <taxon>Rhodopirellula</taxon>
    </lineage>
</organism>